<dbReference type="Proteomes" id="UP001386955">
    <property type="component" value="Unassembled WGS sequence"/>
</dbReference>
<evidence type="ECO:0000313" key="2">
    <source>
        <dbReference type="Proteomes" id="UP001386955"/>
    </source>
</evidence>
<proteinExistence type="predicted"/>
<dbReference type="AlphaFoldDB" id="A0AAN9RKK8"/>
<gene>
    <name evidence="1" type="ORF">VNO78_34970</name>
</gene>
<dbReference type="EMBL" id="JAYMYS010000033">
    <property type="protein sequence ID" value="KAK7376116.1"/>
    <property type="molecule type" value="Genomic_DNA"/>
</dbReference>
<accession>A0AAN9RKK8</accession>
<sequence>MVDTGYSVASPQVGGRPLVEWCWLVEFSSDEPSSWFSSLVASLLVRGERPPRGCPGWSNRGSLGRPFP</sequence>
<organism evidence="1 2">
    <name type="scientific">Psophocarpus tetragonolobus</name>
    <name type="common">Winged bean</name>
    <name type="synonym">Dolichos tetragonolobus</name>
    <dbReference type="NCBI Taxonomy" id="3891"/>
    <lineage>
        <taxon>Eukaryota</taxon>
        <taxon>Viridiplantae</taxon>
        <taxon>Streptophyta</taxon>
        <taxon>Embryophyta</taxon>
        <taxon>Tracheophyta</taxon>
        <taxon>Spermatophyta</taxon>
        <taxon>Magnoliopsida</taxon>
        <taxon>eudicotyledons</taxon>
        <taxon>Gunneridae</taxon>
        <taxon>Pentapetalae</taxon>
        <taxon>rosids</taxon>
        <taxon>fabids</taxon>
        <taxon>Fabales</taxon>
        <taxon>Fabaceae</taxon>
        <taxon>Papilionoideae</taxon>
        <taxon>50 kb inversion clade</taxon>
        <taxon>NPAAA clade</taxon>
        <taxon>indigoferoid/millettioid clade</taxon>
        <taxon>Phaseoleae</taxon>
        <taxon>Psophocarpus</taxon>
    </lineage>
</organism>
<keyword evidence="2" id="KW-1185">Reference proteome</keyword>
<protein>
    <submittedName>
        <fullName evidence="1">Uncharacterized protein</fullName>
    </submittedName>
</protein>
<comment type="caution">
    <text evidence="1">The sequence shown here is derived from an EMBL/GenBank/DDBJ whole genome shotgun (WGS) entry which is preliminary data.</text>
</comment>
<name>A0AAN9RKK8_PSOTE</name>
<reference evidence="1 2" key="1">
    <citation type="submission" date="2024-01" db="EMBL/GenBank/DDBJ databases">
        <title>The genomes of 5 underutilized Papilionoideae crops provide insights into root nodulation and disease resistanc.</title>
        <authorList>
            <person name="Jiang F."/>
        </authorList>
    </citation>
    <scope>NUCLEOTIDE SEQUENCE [LARGE SCALE GENOMIC DNA]</scope>
    <source>
        <strain evidence="1">DUOXIRENSHENG_FW03</strain>
        <tissue evidence="1">Leaves</tissue>
    </source>
</reference>
<evidence type="ECO:0000313" key="1">
    <source>
        <dbReference type="EMBL" id="KAK7376116.1"/>
    </source>
</evidence>